<accession>S4PEZ8</accession>
<organism evidence="1">
    <name type="scientific">Pararge aegeria</name>
    <name type="common">speckled wood butterfly</name>
    <dbReference type="NCBI Taxonomy" id="116150"/>
    <lineage>
        <taxon>Eukaryota</taxon>
        <taxon>Metazoa</taxon>
        <taxon>Ecdysozoa</taxon>
        <taxon>Arthropoda</taxon>
        <taxon>Hexapoda</taxon>
        <taxon>Insecta</taxon>
        <taxon>Pterygota</taxon>
        <taxon>Neoptera</taxon>
        <taxon>Endopterygota</taxon>
        <taxon>Lepidoptera</taxon>
        <taxon>Glossata</taxon>
        <taxon>Ditrysia</taxon>
        <taxon>Papilionoidea</taxon>
        <taxon>Nymphalidae</taxon>
        <taxon>Satyrinae</taxon>
        <taxon>Satyrini</taxon>
        <taxon>Parargina</taxon>
        <taxon>Pararge</taxon>
    </lineage>
</organism>
<dbReference type="Gene3D" id="3.40.50.720">
    <property type="entry name" value="NAD(P)-binding Rossmann-like Domain"/>
    <property type="match status" value="1"/>
</dbReference>
<protein>
    <submittedName>
        <fullName evidence="1">Uncharacterized protein</fullName>
    </submittedName>
</protein>
<dbReference type="EMBL" id="GAIX01001359">
    <property type="protein sequence ID" value="JAA91201.1"/>
    <property type="molecule type" value="Transcribed_RNA"/>
</dbReference>
<evidence type="ECO:0000313" key="1">
    <source>
        <dbReference type="EMBL" id="JAA91201.1"/>
    </source>
</evidence>
<dbReference type="AlphaFoldDB" id="S4PEZ8"/>
<proteinExistence type="predicted"/>
<feature type="non-terminal residue" evidence="1">
    <location>
        <position position="78"/>
    </location>
</feature>
<reference evidence="1" key="1">
    <citation type="journal article" date="2013" name="BMC Genomics">
        <title>Unscrambling butterfly oogenesis.</title>
        <authorList>
            <person name="Carter J.M."/>
            <person name="Baker S.C."/>
            <person name="Pink R."/>
            <person name="Carter D.R."/>
            <person name="Collins A."/>
            <person name="Tomlin J."/>
            <person name="Gibbs M."/>
            <person name="Breuker C.J."/>
        </authorList>
    </citation>
    <scope>NUCLEOTIDE SEQUENCE</scope>
    <source>
        <tissue evidence="1">Ovary</tissue>
    </source>
</reference>
<reference evidence="1" key="2">
    <citation type="submission" date="2013-05" db="EMBL/GenBank/DDBJ databases">
        <authorList>
            <person name="Carter J.-M."/>
            <person name="Baker S.C."/>
            <person name="Pink R."/>
            <person name="Carter D.R.F."/>
            <person name="Collins A."/>
            <person name="Tomlin J."/>
            <person name="Gibbs M."/>
            <person name="Breuker C.J."/>
        </authorList>
    </citation>
    <scope>NUCLEOTIDE SEQUENCE</scope>
    <source>
        <tissue evidence="1">Ovary</tissue>
    </source>
</reference>
<sequence>MMALKRVLVVNKSYPDAGLKLLKTKLEPTIIPYLDSDPESLPEIKKNISNGFDALVWNTKHRLTGEILDLAGPRLKAV</sequence>
<name>S4PEZ8_9NEOP</name>
<dbReference type="SUPFAM" id="SSF52283">
    <property type="entry name" value="Formate/glycerate dehydrogenase catalytic domain-like"/>
    <property type="match status" value="1"/>
</dbReference>